<evidence type="ECO:0008006" key="4">
    <source>
        <dbReference type="Google" id="ProtNLM"/>
    </source>
</evidence>
<dbReference type="EMBL" id="KV875094">
    <property type="protein sequence ID" value="OIW33514.1"/>
    <property type="molecule type" value="Genomic_DNA"/>
</dbReference>
<evidence type="ECO:0000313" key="3">
    <source>
        <dbReference type="Proteomes" id="UP000182658"/>
    </source>
</evidence>
<accession>A0A1J7K074</accession>
<feature type="signal peptide" evidence="1">
    <location>
        <begin position="1"/>
        <end position="23"/>
    </location>
</feature>
<feature type="chain" id="PRO_5013108834" description="Secreted protein" evidence="1">
    <location>
        <begin position="24"/>
        <end position="90"/>
    </location>
</feature>
<dbReference type="AlphaFoldDB" id="A0A1J7K074"/>
<organism evidence="2 3">
    <name type="scientific">Coniochaeta ligniaria NRRL 30616</name>
    <dbReference type="NCBI Taxonomy" id="1408157"/>
    <lineage>
        <taxon>Eukaryota</taxon>
        <taxon>Fungi</taxon>
        <taxon>Dikarya</taxon>
        <taxon>Ascomycota</taxon>
        <taxon>Pezizomycotina</taxon>
        <taxon>Sordariomycetes</taxon>
        <taxon>Sordariomycetidae</taxon>
        <taxon>Coniochaetales</taxon>
        <taxon>Coniochaetaceae</taxon>
        <taxon>Coniochaeta</taxon>
    </lineage>
</organism>
<sequence>MFIVMAWYHTTILLAYQSGQGEAHGHNRMLPRNVSLLMRNQAAWLHGSVLLGCIYPKVPPKYKAGTRFGEKTSKFQVAEEVKPQLTSITW</sequence>
<gene>
    <name evidence="2" type="ORF">CONLIGDRAFT_628417</name>
</gene>
<reference evidence="2 3" key="1">
    <citation type="submission" date="2016-10" db="EMBL/GenBank/DDBJ databases">
        <title>Draft genome sequence of Coniochaeta ligniaria NRRL30616, a lignocellulolytic fungus for bioabatement of inhibitors in plant biomass hydrolysates.</title>
        <authorList>
            <consortium name="DOE Joint Genome Institute"/>
            <person name="Jimenez D.J."/>
            <person name="Hector R.E."/>
            <person name="Riley R."/>
            <person name="Sun H."/>
            <person name="Grigoriev I.V."/>
            <person name="Van Elsas J.D."/>
            <person name="Nichols N.N."/>
        </authorList>
    </citation>
    <scope>NUCLEOTIDE SEQUENCE [LARGE SCALE GENOMIC DNA]</scope>
    <source>
        <strain evidence="2 3">NRRL 30616</strain>
    </source>
</reference>
<dbReference type="InParanoid" id="A0A1J7K074"/>
<keyword evidence="1" id="KW-0732">Signal</keyword>
<protein>
    <recommendedName>
        <fullName evidence="4">Secreted protein</fullName>
    </recommendedName>
</protein>
<evidence type="ECO:0000256" key="1">
    <source>
        <dbReference type="SAM" id="SignalP"/>
    </source>
</evidence>
<proteinExistence type="predicted"/>
<keyword evidence="3" id="KW-1185">Reference proteome</keyword>
<evidence type="ECO:0000313" key="2">
    <source>
        <dbReference type="EMBL" id="OIW33514.1"/>
    </source>
</evidence>
<name>A0A1J7K074_9PEZI</name>
<dbReference type="Proteomes" id="UP000182658">
    <property type="component" value="Unassembled WGS sequence"/>
</dbReference>